<proteinExistence type="predicted"/>
<gene>
    <name evidence="1" type="ORF">Amon02_000671400</name>
</gene>
<comment type="caution">
    <text evidence="1">The sequence shown here is derived from an EMBL/GenBank/DDBJ whole genome shotgun (WGS) entry which is preliminary data.</text>
</comment>
<dbReference type="Proteomes" id="UP001165064">
    <property type="component" value="Unassembled WGS sequence"/>
</dbReference>
<dbReference type="EMBL" id="BSXS01005368">
    <property type="protein sequence ID" value="GME84262.1"/>
    <property type="molecule type" value="Genomic_DNA"/>
</dbReference>
<name>A0ACB5TA12_AMBMO</name>
<reference evidence="1" key="1">
    <citation type="submission" date="2023-04" db="EMBL/GenBank/DDBJ databases">
        <title>Ambrosiozyma monospora NBRC 10751.</title>
        <authorList>
            <person name="Ichikawa N."/>
            <person name="Sato H."/>
            <person name="Tonouchi N."/>
        </authorList>
    </citation>
    <scope>NUCLEOTIDE SEQUENCE</scope>
    <source>
        <strain evidence="1">NBRC 10751</strain>
    </source>
</reference>
<keyword evidence="2" id="KW-1185">Reference proteome</keyword>
<sequence length="115" mass="12901">MRGLQYVDAMAELVLKIKTMLMCISLEKLLKLRSTLQSSKGSGTRVLKVAVDDEFKNIFGSVRNPDGKVPKFIVMKVYSESDAMDLYYEKETILADKGDVHGFKSQHMISILNPG</sequence>
<evidence type="ECO:0000313" key="1">
    <source>
        <dbReference type="EMBL" id="GME84262.1"/>
    </source>
</evidence>
<organism evidence="1 2">
    <name type="scientific">Ambrosiozyma monospora</name>
    <name type="common">Yeast</name>
    <name type="synonym">Endomycopsis monosporus</name>
    <dbReference type="NCBI Taxonomy" id="43982"/>
    <lineage>
        <taxon>Eukaryota</taxon>
        <taxon>Fungi</taxon>
        <taxon>Dikarya</taxon>
        <taxon>Ascomycota</taxon>
        <taxon>Saccharomycotina</taxon>
        <taxon>Pichiomycetes</taxon>
        <taxon>Pichiales</taxon>
        <taxon>Pichiaceae</taxon>
        <taxon>Ambrosiozyma</taxon>
    </lineage>
</organism>
<evidence type="ECO:0000313" key="2">
    <source>
        <dbReference type="Proteomes" id="UP001165064"/>
    </source>
</evidence>
<accession>A0ACB5TA12</accession>
<protein>
    <submittedName>
        <fullName evidence="1">Unnamed protein product</fullName>
    </submittedName>
</protein>